<dbReference type="OrthoDB" id="2407091at2759"/>
<name>A0A9N9IK81_9GLOM</name>
<keyword evidence="2" id="KW-1185">Reference proteome</keyword>
<dbReference type="AlphaFoldDB" id="A0A9N9IK81"/>
<evidence type="ECO:0000313" key="1">
    <source>
        <dbReference type="EMBL" id="CAG8740775.1"/>
    </source>
</evidence>
<feature type="non-terminal residue" evidence="1">
    <location>
        <position position="71"/>
    </location>
</feature>
<reference evidence="1" key="1">
    <citation type="submission" date="2021-06" db="EMBL/GenBank/DDBJ databases">
        <authorList>
            <person name="Kallberg Y."/>
            <person name="Tangrot J."/>
            <person name="Rosling A."/>
        </authorList>
    </citation>
    <scope>NUCLEOTIDE SEQUENCE</scope>
    <source>
        <strain evidence="1">MA453B</strain>
    </source>
</reference>
<comment type="caution">
    <text evidence="1">The sequence shown here is derived from an EMBL/GenBank/DDBJ whole genome shotgun (WGS) entry which is preliminary data.</text>
</comment>
<protein>
    <submittedName>
        <fullName evidence="1">16527_t:CDS:1</fullName>
    </submittedName>
</protein>
<dbReference type="Proteomes" id="UP000789405">
    <property type="component" value="Unassembled WGS sequence"/>
</dbReference>
<evidence type="ECO:0000313" key="2">
    <source>
        <dbReference type="Proteomes" id="UP000789405"/>
    </source>
</evidence>
<gene>
    <name evidence="1" type="ORF">DERYTH_LOCUS15990</name>
</gene>
<dbReference type="EMBL" id="CAJVPY010013471">
    <property type="protein sequence ID" value="CAG8740775.1"/>
    <property type="molecule type" value="Genomic_DNA"/>
</dbReference>
<sequence length="71" mass="8269">MEEYVVNDNALYEFVVPDNTLYNNIQGDFAINSILYNDQSKLDIIRDFLNDSDQDKHEGGNIINYESAKYE</sequence>
<accession>A0A9N9IK81</accession>
<proteinExistence type="predicted"/>
<organism evidence="1 2">
    <name type="scientific">Dentiscutata erythropus</name>
    <dbReference type="NCBI Taxonomy" id="1348616"/>
    <lineage>
        <taxon>Eukaryota</taxon>
        <taxon>Fungi</taxon>
        <taxon>Fungi incertae sedis</taxon>
        <taxon>Mucoromycota</taxon>
        <taxon>Glomeromycotina</taxon>
        <taxon>Glomeromycetes</taxon>
        <taxon>Diversisporales</taxon>
        <taxon>Gigasporaceae</taxon>
        <taxon>Dentiscutata</taxon>
    </lineage>
</organism>